<evidence type="ECO:0000256" key="1">
    <source>
        <dbReference type="ARBA" id="ARBA00000757"/>
    </source>
</evidence>
<sequence>MVSFCYNEASKIKGALNLNDIILLKPAFQEKIWGGKKLQEEFGYDIPSDQTGECWAISAHKHGPATVENGPYAGMTLTQLWTSEPQLFGNHGAEESFPLLTKILDAKIDLSVQVHPDDAYAMKHEGELGKTECWYILAADPGSYLIYGHRAQSKEEFAQLVSQGKWDQLLTKVPVKAGDFFYVPSGTVHAIGGGVMVLETQQSSDTTYRLYDWDRKDEKTGQSRELHIKDSLACSQVPFQAPKLTRKTSFCGQTKVTEFVNSKFFSVYRWENHQNQGDFQNKNHDYWLVSVIAGQGQINLGDKTYDLKKGMHFIIPSTVTNWTLSGDFTMIASKAN</sequence>
<feature type="binding site" evidence="8">
    <location>
        <position position="189"/>
    </location>
    <ligand>
        <name>Zn(2+)</name>
        <dbReference type="ChEBI" id="CHEBI:29105"/>
    </ligand>
</feature>
<dbReference type="InterPro" id="IPR001250">
    <property type="entry name" value="Man6P_Isoase-1"/>
</dbReference>
<evidence type="ECO:0000256" key="5">
    <source>
        <dbReference type="ARBA" id="ARBA00022833"/>
    </source>
</evidence>
<reference evidence="12 13" key="1">
    <citation type="journal article" date="2015" name="Genome Announc.">
        <title>Expanding the biotechnology potential of lactobacilli through comparative genomics of 213 strains and associated genera.</title>
        <authorList>
            <person name="Sun Z."/>
            <person name="Harris H.M."/>
            <person name="McCann A."/>
            <person name="Guo C."/>
            <person name="Argimon S."/>
            <person name="Zhang W."/>
            <person name="Yang X."/>
            <person name="Jeffery I.B."/>
            <person name="Cooney J.C."/>
            <person name="Kagawa T.F."/>
            <person name="Liu W."/>
            <person name="Song Y."/>
            <person name="Salvetti E."/>
            <person name="Wrobel A."/>
            <person name="Rasinkangas P."/>
            <person name="Parkhill J."/>
            <person name="Rea M.C."/>
            <person name="O'Sullivan O."/>
            <person name="Ritari J."/>
            <person name="Douillard F.P."/>
            <person name="Paul Ross R."/>
            <person name="Yang R."/>
            <person name="Briner A.E."/>
            <person name="Felis G.E."/>
            <person name="de Vos W.M."/>
            <person name="Barrangou R."/>
            <person name="Klaenhammer T.R."/>
            <person name="Caufield P.W."/>
            <person name="Cui Y."/>
            <person name="Zhang H."/>
            <person name="O'Toole P.W."/>
        </authorList>
    </citation>
    <scope>NUCLEOTIDE SEQUENCE [LARGE SCALE GENOMIC DNA]</scope>
    <source>
        <strain evidence="12 13">DSM 15833</strain>
    </source>
</reference>
<accession>A0A0R1TP26</accession>
<dbReference type="Pfam" id="PF20511">
    <property type="entry name" value="PMI_typeI_cat"/>
    <property type="match status" value="1"/>
</dbReference>
<feature type="active site" evidence="9">
    <location>
        <position position="209"/>
    </location>
</feature>
<evidence type="ECO:0000256" key="2">
    <source>
        <dbReference type="ARBA" id="ARBA00010772"/>
    </source>
</evidence>
<dbReference type="CDD" id="cd07010">
    <property type="entry name" value="cupin_PMI_type_I_N_bac"/>
    <property type="match status" value="1"/>
</dbReference>
<dbReference type="EC" id="5.3.1.8" evidence="3 7"/>
<dbReference type="SUPFAM" id="SSF51182">
    <property type="entry name" value="RmlC-like cupins"/>
    <property type="match status" value="1"/>
</dbReference>
<evidence type="ECO:0000256" key="7">
    <source>
        <dbReference type="PIRNR" id="PIRNR036894"/>
    </source>
</evidence>
<feature type="domain" description="Mannose-6-phosphate isomerase cupin" evidence="11">
    <location>
        <begin position="256"/>
        <end position="333"/>
    </location>
</feature>
<keyword evidence="4 7" id="KW-0479">Metal-binding</keyword>
<proteinExistence type="inferred from homology"/>
<dbReference type="Proteomes" id="UP000051048">
    <property type="component" value="Unassembled WGS sequence"/>
</dbReference>
<comment type="caution">
    <text evidence="12">The sequence shown here is derived from an EMBL/GenBank/DDBJ whole genome shotgun (WGS) entry which is preliminary data.</text>
</comment>
<keyword evidence="6 7" id="KW-0413">Isomerase</keyword>
<evidence type="ECO:0000259" key="10">
    <source>
        <dbReference type="Pfam" id="PF20511"/>
    </source>
</evidence>
<dbReference type="EMBL" id="AZFH01000066">
    <property type="protein sequence ID" value="KRL80275.1"/>
    <property type="molecule type" value="Genomic_DNA"/>
</dbReference>
<keyword evidence="5 7" id="KW-0862">Zinc</keyword>
<dbReference type="InterPro" id="IPR011051">
    <property type="entry name" value="RmlC_Cupin_sf"/>
</dbReference>
<dbReference type="STRING" id="1423740.FC36_GL000025"/>
<dbReference type="PATRIC" id="fig|1423740.3.peg.28"/>
<comment type="cofactor">
    <cofactor evidence="8">
        <name>Zn(2+)</name>
        <dbReference type="ChEBI" id="CHEBI:29105"/>
    </cofactor>
    <text evidence="8">Binds 1 zinc ion per subunit.</text>
</comment>
<comment type="similarity">
    <text evidence="2 7">Belongs to the mannose-6-phosphate isomerase type 1 family.</text>
</comment>
<evidence type="ECO:0000256" key="8">
    <source>
        <dbReference type="PIRSR" id="PIRSR036894-1"/>
    </source>
</evidence>
<dbReference type="PANTHER" id="PTHR42742:SF3">
    <property type="entry name" value="FRUCTOKINASE"/>
    <property type="match status" value="1"/>
</dbReference>
<dbReference type="GO" id="GO:0005975">
    <property type="term" value="P:carbohydrate metabolic process"/>
    <property type="evidence" value="ECO:0007669"/>
    <property type="project" value="UniProtKB-UniRule"/>
</dbReference>
<dbReference type="PANTHER" id="PTHR42742">
    <property type="entry name" value="TRANSCRIPTIONAL REPRESSOR MPRA"/>
    <property type="match status" value="1"/>
</dbReference>
<dbReference type="InterPro" id="IPR046457">
    <property type="entry name" value="PMI_typeI_cat"/>
</dbReference>
<dbReference type="InterPro" id="IPR014710">
    <property type="entry name" value="RmlC-like_jellyroll"/>
</dbReference>
<dbReference type="NCBIfam" id="TIGR00218">
    <property type="entry name" value="manA"/>
    <property type="match status" value="1"/>
</dbReference>
<dbReference type="Gene3D" id="2.60.120.10">
    <property type="entry name" value="Jelly Rolls"/>
    <property type="match status" value="2"/>
</dbReference>
<protein>
    <recommendedName>
        <fullName evidence="3 7">Mannose-6-phosphate isomerase</fullName>
        <ecNumber evidence="3 7">5.3.1.8</ecNumber>
    </recommendedName>
</protein>
<dbReference type="GO" id="GO:0008270">
    <property type="term" value="F:zinc ion binding"/>
    <property type="evidence" value="ECO:0007669"/>
    <property type="project" value="UniProtKB-UniRule"/>
</dbReference>
<evidence type="ECO:0000259" key="11">
    <source>
        <dbReference type="Pfam" id="PF21621"/>
    </source>
</evidence>
<feature type="binding site" evidence="8">
    <location>
        <position position="115"/>
    </location>
    <ligand>
        <name>Zn(2+)</name>
        <dbReference type="ChEBI" id="CHEBI:29105"/>
    </ligand>
</feature>
<feature type="domain" description="Phosphomannose isomerase type I catalytic" evidence="10">
    <location>
        <begin position="23"/>
        <end position="135"/>
    </location>
</feature>
<organism evidence="12 13">
    <name type="scientific">Ligilactobacillus equi DSM 15833 = JCM 10991</name>
    <dbReference type="NCBI Taxonomy" id="1423740"/>
    <lineage>
        <taxon>Bacteria</taxon>
        <taxon>Bacillati</taxon>
        <taxon>Bacillota</taxon>
        <taxon>Bacilli</taxon>
        <taxon>Lactobacillales</taxon>
        <taxon>Lactobacillaceae</taxon>
        <taxon>Ligilactobacillus</taxon>
    </lineage>
</organism>
<evidence type="ECO:0000256" key="9">
    <source>
        <dbReference type="PIRSR" id="PIRSR036894-2"/>
    </source>
</evidence>
<dbReference type="GO" id="GO:0004476">
    <property type="term" value="F:mannose-6-phosphate isomerase activity"/>
    <property type="evidence" value="ECO:0007669"/>
    <property type="project" value="UniProtKB-UniRule"/>
</dbReference>
<evidence type="ECO:0000256" key="4">
    <source>
        <dbReference type="ARBA" id="ARBA00022723"/>
    </source>
</evidence>
<dbReference type="InterPro" id="IPR014628">
    <property type="entry name" value="Man6P_isomerase_Firm_short"/>
</dbReference>
<dbReference type="Pfam" id="PF21621">
    <property type="entry name" value="MPI_cupin_dom"/>
    <property type="match status" value="1"/>
</dbReference>
<dbReference type="PIRSF" id="PIRSF036894">
    <property type="entry name" value="PMI_Firm_short"/>
    <property type="match status" value="1"/>
</dbReference>
<evidence type="ECO:0000313" key="13">
    <source>
        <dbReference type="Proteomes" id="UP000051048"/>
    </source>
</evidence>
<comment type="catalytic activity">
    <reaction evidence="1 7">
        <text>D-mannose 6-phosphate = D-fructose 6-phosphate</text>
        <dbReference type="Rhea" id="RHEA:12356"/>
        <dbReference type="ChEBI" id="CHEBI:58735"/>
        <dbReference type="ChEBI" id="CHEBI:61527"/>
        <dbReference type="EC" id="5.3.1.8"/>
    </reaction>
</comment>
<evidence type="ECO:0000313" key="12">
    <source>
        <dbReference type="EMBL" id="KRL80275.1"/>
    </source>
</evidence>
<dbReference type="InterPro" id="IPR049071">
    <property type="entry name" value="MPI_cupin_dom"/>
</dbReference>
<evidence type="ECO:0000256" key="6">
    <source>
        <dbReference type="ARBA" id="ARBA00023235"/>
    </source>
</evidence>
<feature type="binding site" evidence="8">
    <location>
        <position position="132"/>
    </location>
    <ligand>
        <name>Zn(2+)</name>
        <dbReference type="ChEBI" id="CHEBI:29105"/>
    </ligand>
</feature>
<gene>
    <name evidence="12" type="ORF">FC36_GL000025</name>
</gene>
<evidence type="ECO:0000256" key="3">
    <source>
        <dbReference type="ARBA" id="ARBA00011956"/>
    </source>
</evidence>
<name>A0A0R1TP26_9LACO</name>
<dbReference type="AlphaFoldDB" id="A0A0R1TP26"/>
<dbReference type="InterPro" id="IPR051804">
    <property type="entry name" value="Carb_Metab_Reg_Kinase/Isom"/>
</dbReference>